<evidence type="ECO:0000313" key="4">
    <source>
        <dbReference type="Proteomes" id="UP000218387"/>
    </source>
</evidence>
<proteinExistence type="predicted"/>
<feature type="compositionally biased region" description="Polar residues" evidence="1">
    <location>
        <begin position="418"/>
        <end position="430"/>
    </location>
</feature>
<dbReference type="Proteomes" id="UP000218387">
    <property type="component" value="Chromosome"/>
</dbReference>
<feature type="signal peptide" evidence="2">
    <location>
        <begin position="1"/>
        <end position="29"/>
    </location>
</feature>
<evidence type="ECO:0000256" key="2">
    <source>
        <dbReference type="SAM" id="SignalP"/>
    </source>
</evidence>
<feature type="compositionally biased region" description="Polar residues" evidence="1">
    <location>
        <begin position="286"/>
        <end position="311"/>
    </location>
</feature>
<dbReference type="KEGG" id="emt:CPZ25_018030"/>
<organism evidence="3 4">
    <name type="scientific">Eubacterium maltosivorans</name>
    <dbReference type="NCBI Taxonomy" id="2041044"/>
    <lineage>
        <taxon>Bacteria</taxon>
        <taxon>Bacillati</taxon>
        <taxon>Bacillota</taxon>
        <taxon>Clostridia</taxon>
        <taxon>Eubacteriales</taxon>
        <taxon>Eubacteriaceae</taxon>
        <taxon>Eubacterium</taxon>
    </lineage>
</organism>
<dbReference type="Pfam" id="PF14262">
    <property type="entry name" value="Cthe_2159"/>
    <property type="match status" value="1"/>
</dbReference>
<sequence>MKKTSLLFLAFIPLFILLPVLTAGCSAKAGTSSGADTTATAAGYDAEDYDTDYSDENPQSVTLKENSIDFSGDGATVNSSTLTITGAGAYVLSGTLNDGSIVIDTDKNATVRLVLKDAHITSGSGAAIYSRQAGKTLVTLEAGTQNSLTDSASRDSADTDAPSAALYVQDDLTINGDGALSVTGSYNDAITSKDDLKIMSGTITIPSSADDGIVGRDATKIAGGAITINAAGDGIKATNDEDTAKGTIQIDGGTFDITAGADGIQAENTLTVGGGTFSLVTGGGSANNSDKAGTPGSTWGSWQPTPQTASDDANDMAQSAKALKAGNAIVINAGTYHIDSSDDSIHSNGTIDIKDGTFTLSSGDDGIHADTSLTIDGGIFDITKSYEGLESMSITLNGGKGSIVSSDDGINAAGGDGSSQNGRPGQNPMESASVDDGSIVLNINGGEWYINAGGDGLDSNASINQTSGTVTIDGPTDGGNGALDYDGAYNLAGGTLIAAGSSGMLQTPSSDSAQNSISLTFNASQAAGTTISLKDANGEEIAGYTPSKTFQNIIISTPDIRTGVTYTLTKGGADLTTVTPSSSVTSIGEDGSTHSGGMGGGPGNMGGPGGNRPGSSTPQDMQGGPGQ</sequence>
<dbReference type="AlphaFoldDB" id="A0A4P9CE12"/>
<reference evidence="3 4" key="1">
    <citation type="submission" date="2018-05" db="EMBL/GenBank/DDBJ databases">
        <title>Genome comparison of Eubacterium sp.</title>
        <authorList>
            <person name="Feng Y."/>
            <person name="Sanchez-Andrea I."/>
            <person name="Stams A.J.M."/>
            <person name="De Vos W.M."/>
        </authorList>
    </citation>
    <scope>NUCLEOTIDE SEQUENCE [LARGE SCALE GENOMIC DNA]</scope>
    <source>
        <strain evidence="3 4">YI</strain>
    </source>
</reference>
<protein>
    <submittedName>
        <fullName evidence="3">Carbohydrate-binding domain-containing protein</fullName>
    </submittedName>
</protein>
<feature type="region of interest" description="Disordered" evidence="1">
    <location>
        <begin position="286"/>
        <end position="312"/>
    </location>
</feature>
<keyword evidence="2" id="KW-0732">Signal</keyword>
<dbReference type="PROSITE" id="PS51257">
    <property type="entry name" value="PROKAR_LIPOPROTEIN"/>
    <property type="match status" value="1"/>
</dbReference>
<dbReference type="InterPro" id="IPR025584">
    <property type="entry name" value="Cthe_2159"/>
</dbReference>
<feature type="compositionally biased region" description="Gly residues" evidence="1">
    <location>
        <begin position="594"/>
        <end position="612"/>
    </location>
</feature>
<gene>
    <name evidence="3" type="ORF">CPZ25_018030</name>
</gene>
<feature type="region of interest" description="Disordered" evidence="1">
    <location>
        <begin position="407"/>
        <end position="433"/>
    </location>
</feature>
<feature type="compositionally biased region" description="Low complexity" evidence="1">
    <location>
        <begin position="576"/>
        <end position="586"/>
    </location>
</feature>
<evidence type="ECO:0000256" key="1">
    <source>
        <dbReference type="SAM" id="MobiDB-lite"/>
    </source>
</evidence>
<accession>A0A4P9CE12</accession>
<keyword evidence="4" id="KW-1185">Reference proteome</keyword>
<dbReference type="EMBL" id="CP029487">
    <property type="protein sequence ID" value="QCT73131.1"/>
    <property type="molecule type" value="Genomic_DNA"/>
</dbReference>
<feature type="chain" id="PRO_5020695797" evidence="2">
    <location>
        <begin position="30"/>
        <end position="627"/>
    </location>
</feature>
<feature type="region of interest" description="Disordered" evidence="1">
    <location>
        <begin position="572"/>
        <end position="627"/>
    </location>
</feature>
<dbReference type="RefSeq" id="WP_096919016.1">
    <property type="nucleotide sequence ID" value="NZ_CP029487.1"/>
</dbReference>
<evidence type="ECO:0000313" key="3">
    <source>
        <dbReference type="EMBL" id="QCT73131.1"/>
    </source>
</evidence>
<name>A0A4P9CE12_EUBML</name>